<name>A0A1M5SDA1_9BRAD</name>
<dbReference type="GO" id="GO:0003677">
    <property type="term" value="F:DNA binding"/>
    <property type="evidence" value="ECO:0007669"/>
    <property type="project" value="UniProtKB-KW"/>
</dbReference>
<gene>
    <name evidence="2" type="ORF">SAMN05444169_7074</name>
</gene>
<proteinExistence type="predicted"/>
<dbReference type="Pfam" id="PF13565">
    <property type="entry name" value="HTH_32"/>
    <property type="match status" value="1"/>
</dbReference>
<reference evidence="2 3" key="1">
    <citation type="submission" date="2016-11" db="EMBL/GenBank/DDBJ databases">
        <authorList>
            <person name="Jaros S."/>
            <person name="Januszkiewicz K."/>
            <person name="Wedrychowicz H."/>
        </authorList>
    </citation>
    <scope>NUCLEOTIDE SEQUENCE [LARGE SCALE GENOMIC DNA]</scope>
    <source>
        <strain evidence="2 3">GAS242</strain>
    </source>
</reference>
<dbReference type="InterPro" id="IPR009057">
    <property type="entry name" value="Homeodomain-like_sf"/>
</dbReference>
<keyword evidence="2" id="KW-0371">Homeobox</keyword>
<dbReference type="EMBL" id="LT670818">
    <property type="protein sequence ID" value="SHH36425.1"/>
    <property type="molecule type" value="Genomic_DNA"/>
</dbReference>
<dbReference type="SUPFAM" id="SSF46689">
    <property type="entry name" value="Homeodomain-like"/>
    <property type="match status" value="1"/>
</dbReference>
<evidence type="ECO:0000256" key="1">
    <source>
        <dbReference type="SAM" id="MobiDB-lite"/>
    </source>
</evidence>
<feature type="region of interest" description="Disordered" evidence="1">
    <location>
        <begin position="178"/>
        <end position="203"/>
    </location>
</feature>
<dbReference type="AlphaFoldDB" id="A0A1M5SDA1"/>
<evidence type="ECO:0000313" key="3">
    <source>
        <dbReference type="Proteomes" id="UP000190675"/>
    </source>
</evidence>
<evidence type="ECO:0000313" key="2">
    <source>
        <dbReference type="EMBL" id="SHH36425.1"/>
    </source>
</evidence>
<keyword evidence="2" id="KW-0238">DNA-binding</keyword>
<feature type="region of interest" description="Disordered" evidence="1">
    <location>
        <begin position="31"/>
        <end position="57"/>
    </location>
</feature>
<protein>
    <submittedName>
        <fullName evidence="2">Homeodomain-like domain-containing protein</fullName>
    </submittedName>
</protein>
<dbReference type="Proteomes" id="UP000190675">
    <property type="component" value="Chromosome I"/>
</dbReference>
<accession>A0A1M5SDA1</accession>
<organism evidence="2 3">
    <name type="scientific">Bradyrhizobium erythrophlei</name>
    <dbReference type="NCBI Taxonomy" id="1437360"/>
    <lineage>
        <taxon>Bacteria</taxon>
        <taxon>Pseudomonadati</taxon>
        <taxon>Pseudomonadota</taxon>
        <taxon>Alphaproteobacteria</taxon>
        <taxon>Hyphomicrobiales</taxon>
        <taxon>Nitrobacteraceae</taxon>
        <taxon>Bradyrhizobium</taxon>
    </lineage>
</organism>
<sequence length="203" mass="22471">MRPPISSDEAHRIAFGFSPLDDPYFATRLRDGLGERGQTPRRSRTERQQRARQAADQVGLGTCRGERKARILLKADVADGGEGWSDSRIIKALDTSVSMVYRVRKQLAEEGFEAVLSRKQRATPAVARIFDGEKEAKLVALACSKPPKGRVRWTLRLLENKVVELGIVDRASDSTIGRALKKTSSSPIADSAGLSRRRRTARS</sequence>